<sequence length="296" mass="34118">MKLYFLCLNVIAFAMTGYCNTQNSTASKSQLKELSKLCSNSLKAYTTINALKERNRELLGPLPKERQEISNAIHYISITTPMTEESLKQLDFSIKVGNSSTVIKERQKHQFKKELGTIQAEKSRDIFVATLQKKEIQIKEEIDKIVEPNNKKIAAVKTEILTHNNLLKSRLEKYFTSTTNAKSAKIKPQIDKAFIYNSWYDQNGKKIAVAHVRMRSNEERISNSSEKLLLGKYPIKILKHPSRKKSHNYVWFWTGNFLIYFYSEDKLYQTENTLIPLLVKCIDLEGLSKINIATVD</sequence>
<evidence type="ECO:0000313" key="1">
    <source>
        <dbReference type="EMBL" id="EDM26658.1"/>
    </source>
</evidence>
<accession>A6DNJ9</accession>
<dbReference type="EMBL" id="ABCK01000014">
    <property type="protein sequence ID" value="EDM26658.1"/>
    <property type="molecule type" value="Genomic_DNA"/>
</dbReference>
<protein>
    <submittedName>
        <fullName evidence="1">Uncharacterized protein</fullName>
    </submittedName>
</protein>
<dbReference type="Proteomes" id="UP000004947">
    <property type="component" value="Unassembled WGS sequence"/>
</dbReference>
<evidence type="ECO:0000313" key="2">
    <source>
        <dbReference type="Proteomes" id="UP000004947"/>
    </source>
</evidence>
<reference evidence="1 2" key="1">
    <citation type="journal article" date="2010" name="J. Bacteriol.">
        <title>Genome sequence of Lentisphaera araneosa HTCC2155T, the type species of the order Lentisphaerales in the phylum Lentisphaerae.</title>
        <authorList>
            <person name="Thrash J.C."/>
            <person name="Cho J.C."/>
            <person name="Vergin K.L."/>
            <person name="Morris R.M."/>
            <person name="Giovannoni S.J."/>
        </authorList>
    </citation>
    <scope>NUCLEOTIDE SEQUENCE [LARGE SCALE GENOMIC DNA]</scope>
    <source>
        <strain evidence="1 2">HTCC2155</strain>
    </source>
</reference>
<proteinExistence type="predicted"/>
<dbReference type="STRING" id="313628.LNTAR_18465"/>
<organism evidence="1 2">
    <name type="scientific">Lentisphaera araneosa HTCC2155</name>
    <dbReference type="NCBI Taxonomy" id="313628"/>
    <lineage>
        <taxon>Bacteria</taxon>
        <taxon>Pseudomonadati</taxon>
        <taxon>Lentisphaerota</taxon>
        <taxon>Lentisphaeria</taxon>
        <taxon>Lentisphaerales</taxon>
        <taxon>Lentisphaeraceae</taxon>
        <taxon>Lentisphaera</taxon>
    </lineage>
</organism>
<dbReference type="RefSeq" id="WP_007279437.1">
    <property type="nucleotide sequence ID" value="NZ_ABCK01000014.1"/>
</dbReference>
<name>A6DNJ9_9BACT</name>
<keyword evidence="2" id="KW-1185">Reference proteome</keyword>
<dbReference type="AlphaFoldDB" id="A6DNJ9"/>
<comment type="caution">
    <text evidence="1">The sequence shown here is derived from an EMBL/GenBank/DDBJ whole genome shotgun (WGS) entry which is preliminary data.</text>
</comment>
<gene>
    <name evidence="1" type="ORF">LNTAR_18465</name>
</gene>